<feature type="compositionally biased region" description="Polar residues" evidence="1">
    <location>
        <begin position="132"/>
        <end position="151"/>
    </location>
</feature>
<protein>
    <recommendedName>
        <fullName evidence="4">DNA-binding protein</fullName>
    </recommendedName>
</protein>
<dbReference type="EMBL" id="JAUPID010000026">
    <property type="protein sequence ID" value="MDO7363063.1"/>
    <property type="molecule type" value="Genomic_DNA"/>
</dbReference>
<accession>A0ABT8ZEC4</accession>
<organism evidence="2 3">
    <name type="scientific">Acinetobacter geminorum</name>
    <dbReference type="NCBI Taxonomy" id="2730922"/>
    <lineage>
        <taxon>Bacteria</taxon>
        <taxon>Pseudomonadati</taxon>
        <taxon>Pseudomonadota</taxon>
        <taxon>Gammaproteobacteria</taxon>
        <taxon>Moraxellales</taxon>
        <taxon>Moraxellaceae</taxon>
        <taxon>Acinetobacter</taxon>
    </lineage>
</organism>
<dbReference type="Proteomes" id="UP001175780">
    <property type="component" value="Unassembled WGS sequence"/>
</dbReference>
<evidence type="ECO:0000256" key="1">
    <source>
        <dbReference type="SAM" id="MobiDB-lite"/>
    </source>
</evidence>
<feature type="compositionally biased region" description="Basic and acidic residues" evidence="1">
    <location>
        <begin position="183"/>
        <end position="194"/>
    </location>
</feature>
<proteinExistence type="predicted"/>
<feature type="compositionally biased region" description="Basic and acidic residues" evidence="1">
    <location>
        <begin position="152"/>
        <end position="163"/>
    </location>
</feature>
<sequence length="272" mass="31255">MKEVTVIELSEHTGLSRSKIYYLIKKGKIIISNGKINFEDAIRVITELTLKKKESTNEENFRHIFNMLYLQNITLQKQLDLAYEREKVYLAELTNYRQSSLQKTTFNIAKYEDNTLVVLDKNLAGADKSSLKHMQSEAQTNHAITNSCQSINKEEKSTTKTDSHNSITEPVQITITESENDNTEPKKEMTEQSDNRLPPPSLTPENTFSSHQQNSRKTPYNSVVKLRRRPPVQYPRPIKSNTQEVKPTKKQSATSLDDQNEIDQEPITPDLK</sequence>
<feature type="compositionally biased region" description="Polar residues" evidence="1">
    <location>
        <begin position="239"/>
        <end position="257"/>
    </location>
</feature>
<dbReference type="RefSeq" id="WP_052942537.1">
    <property type="nucleotide sequence ID" value="NZ_JAUPID010000026.1"/>
</dbReference>
<evidence type="ECO:0000313" key="2">
    <source>
        <dbReference type="EMBL" id="MDO7363063.1"/>
    </source>
</evidence>
<comment type="caution">
    <text evidence="2">The sequence shown here is derived from an EMBL/GenBank/DDBJ whole genome shotgun (WGS) entry which is preliminary data.</text>
</comment>
<gene>
    <name evidence="2" type="ORF">Q5X34_15455</name>
</gene>
<keyword evidence="3" id="KW-1185">Reference proteome</keyword>
<evidence type="ECO:0008006" key="4">
    <source>
        <dbReference type="Google" id="ProtNLM"/>
    </source>
</evidence>
<feature type="region of interest" description="Disordered" evidence="1">
    <location>
        <begin position="130"/>
        <end position="272"/>
    </location>
</feature>
<feature type="compositionally biased region" description="Polar residues" evidence="1">
    <location>
        <begin position="203"/>
        <end position="221"/>
    </location>
</feature>
<name>A0ABT8ZEC4_9GAMM</name>
<evidence type="ECO:0000313" key="3">
    <source>
        <dbReference type="Proteomes" id="UP001175780"/>
    </source>
</evidence>
<reference evidence="2" key="1">
    <citation type="submission" date="2023-07" db="EMBL/GenBank/DDBJ databases">
        <title>Whole genome sequencing of environmental Acinetobacter calcoaceticus-baumannii complex from non-hospital environment.</title>
        <authorList>
            <person name="Wee S.K."/>
            <person name="Khoo E.Z.Y."/>
            <person name="Mohammad T.A.-H."/>
            <person name="Tan S.E.K."/>
            <person name="Yap E.P.H."/>
        </authorList>
    </citation>
    <scope>NUCLEOTIDE SEQUENCE</scope>
    <source>
        <strain evidence="2">PUMA0118</strain>
    </source>
</reference>
<feature type="compositionally biased region" description="Polar residues" evidence="1">
    <location>
        <begin position="164"/>
        <end position="177"/>
    </location>
</feature>